<dbReference type="EMBL" id="JACHFQ010000006">
    <property type="protein sequence ID" value="MBB5226663.1"/>
    <property type="molecule type" value="Genomic_DNA"/>
</dbReference>
<evidence type="ECO:0000256" key="1">
    <source>
        <dbReference type="ARBA" id="ARBA00022679"/>
    </source>
</evidence>
<dbReference type="InterPro" id="IPR016181">
    <property type="entry name" value="Acyl_CoA_acyltransferase"/>
</dbReference>
<keyword evidence="1 3" id="KW-0808">Transferase</keyword>
<name>A0A7W8GA34_9SPIR</name>
<dbReference type="InterPro" id="IPR000182">
    <property type="entry name" value="GNAT_dom"/>
</dbReference>
<dbReference type="GO" id="GO:0008080">
    <property type="term" value="F:N-acetyltransferase activity"/>
    <property type="evidence" value="ECO:0007669"/>
    <property type="project" value="InterPro"/>
</dbReference>
<protein>
    <submittedName>
        <fullName evidence="3">GNAT superfamily N-acetyltransferase</fullName>
    </submittedName>
</protein>
<accession>A0A7W8GA34</accession>
<dbReference type="Proteomes" id="UP000518887">
    <property type="component" value="Unassembled WGS sequence"/>
</dbReference>
<dbReference type="RefSeq" id="WP_184660141.1">
    <property type="nucleotide sequence ID" value="NZ_CP031518.1"/>
</dbReference>
<dbReference type="PANTHER" id="PTHR13947:SF37">
    <property type="entry name" value="LD18367P"/>
    <property type="match status" value="1"/>
</dbReference>
<dbReference type="PANTHER" id="PTHR13947">
    <property type="entry name" value="GNAT FAMILY N-ACETYLTRANSFERASE"/>
    <property type="match status" value="1"/>
</dbReference>
<evidence type="ECO:0000313" key="3">
    <source>
        <dbReference type="EMBL" id="MBB5226663.1"/>
    </source>
</evidence>
<dbReference type="AlphaFoldDB" id="A0A7W8GA34"/>
<dbReference type="Pfam" id="PF00583">
    <property type="entry name" value="Acetyltransf_1"/>
    <property type="match status" value="1"/>
</dbReference>
<evidence type="ECO:0000259" key="2">
    <source>
        <dbReference type="PROSITE" id="PS51186"/>
    </source>
</evidence>
<reference evidence="3 4" key="1">
    <citation type="submission" date="2020-08" db="EMBL/GenBank/DDBJ databases">
        <title>Genomic Encyclopedia of Type Strains, Phase IV (KMG-IV): sequencing the most valuable type-strain genomes for metagenomic binning, comparative biology and taxonomic classification.</title>
        <authorList>
            <person name="Goeker M."/>
        </authorList>
    </citation>
    <scope>NUCLEOTIDE SEQUENCE [LARGE SCALE GENOMIC DNA]</scope>
    <source>
        <strain evidence="3 4">DSM 103462</strain>
    </source>
</reference>
<comment type="caution">
    <text evidence="3">The sequence shown here is derived from an EMBL/GenBank/DDBJ whole genome shotgun (WGS) entry which is preliminary data.</text>
</comment>
<dbReference type="InterPro" id="IPR050769">
    <property type="entry name" value="NAT_camello-type"/>
</dbReference>
<dbReference type="Gene3D" id="3.40.630.30">
    <property type="match status" value="1"/>
</dbReference>
<gene>
    <name evidence="3" type="ORF">HNP76_002044</name>
</gene>
<keyword evidence="4" id="KW-1185">Reference proteome</keyword>
<dbReference type="PROSITE" id="PS51186">
    <property type="entry name" value="GNAT"/>
    <property type="match status" value="1"/>
</dbReference>
<dbReference type="CDD" id="cd04301">
    <property type="entry name" value="NAT_SF"/>
    <property type="match status" value="1"/>
</dbReference>
<evidence type="ECO:0000313" key="4">
    <source>
        <dbReference type="Proteomes" id="UP000518887"/>
    </source>
</evidence>
<sequence>MNCRMKRCSGNDSDFIENCYLLDLDLDRRLGRVVERKQYHQYNLLDDIKEAVVVYSGDEVAGAGALREYTYDDIENAVELKRIFVREKFQGHGIGTRLVQELINWAKELGFKNIILETGELLQESCHVYKKLGFEIIKNYGPYVSMDDSLCMKKNFNWD</sequence>
<feature type="domain" description="N-acetyltransferase" evidence="2">
    <location>
        <begin position="3"/>
        <end position="157"/>
    </location>
</feature>
<dbReference type="SUPFAM" id="SSF55729">
    <property type="entry name" value="Acyl-CoA N-acyltransferases (Nat)"/>
    <property type="match status" value="1"/>
</dbReference>
<organism evidence="3 4">
    <name type="scientific">Treponema ruminis</name>
    <dbReference type="NCBI Taxonomy" id="744515"/>
    <lineage>
        <taxon>Bacteria</taxon>
        <taxon>Pseudomonadati</taxon>
        <taxon>Spirochaetota</taxon>
        <taxon>Spirochaetia</taxon>
        <taxon>Spirochaetales</taxon>
        <taxon>Treponemataceae</taxon>
        <taxon>Treponema</taxon>
    </lineage>
</organism>
<proteinExistence type="predicted"/>